<dbReference type="HOGENOM" id="CLU_2740429_0_0_1"/>
<dbReference type="Proteomes" id="UP000054477">
    <property type="component" value="Unassembled WGS sequence"/>
</dbReference>
<accession>A0A0C9WQR0</accession>
<dbReference type="AlphaFoldDB" id="A0A0C9WQR0"/>
<keyword evidence="2" id="KW-1185">Reference proteome</keyword>
<reference evidence="2" key="2">
    <citation type="submission" date="2015-01" db="EMBL/GenBank/DDBJ databases">
        <title>Evolutionary Origins and Diversification of the Mycorrhizal Mutualists.</title>
        <authorList>
            <consortium name="DOE Joint Genome Institute"/>
            <consortium name="Mycorrhizal Genomics Consortium"/>
            <person name="Kohler A."/>
            <person name="Kuo A."/>
            <person name="Nagy L.G."/>
            <person name="Floudas D."/>
            <person name="Copeland A."/>
            <person name="Barry K.W."/>
            <person name="Cichocki N."/>
            <person name="Veneault-Fourrey C."/>
            <person name="LaButti K."/>
            <person name="Lindquist E.A."/>
            <person name="Lipzen A."/>
            <person name="Lundell T."/>
            <person name="Morin E."/>
            <person name="Murat C."/>
            <person name="Riley R."/>
            <person name="Ohm R."/>
            <person name="Sun H."/>
            <person name="Tunlid A."/>
            <person name="Henrissat B."/>
            <person name="Grigoriev I.V."/>
            <person name="Hibbett D.S."/>
            <person name="Martin F."/>
        </authorList>
    </citation>
    <scope>NUCLEOTIDE SEQUENCE [LARGE SCALE GENOMIC DNA]</scope>
    <source>
        <strain evidence="2">LaAM-08-1</strain>
    </source>
</reference>
<evidence type="ECO:0000313" key="2">
    <source>
        <dbReference type="Proteomes" id="UP000054477"/>
    </source>
</evidence>
<sequence>MSSVLSNSRVGTIIALKDIPWVLDKHHDSMSFSRPEEMRAIWHNILEISDMLCVRRMMYSIFVSSPPFLMI</sequence>
<evidence type="ECO:0000313" key="1">
    <source>
        <dbReference type="EMBL" id="KIJ90088.1"/>
    </source>
</evidence>
<name>A0A0C9WQR0_9AGAR</name>
<gene>
    <name evidence="1" type="ORF">K443DRAFT_117117</name>
</gene>
<dbReference type="OrthoDB" id="3092453at2759"/>
<reference evidence="1 2" key="1">
    <citation type="submission" date="2014-04" db="EMBL/GenBank/DDBJ databases">
        <authorList>
            <consortium name="DOE Joint Genome Institute"/>
            <person name="Kuo A."/>
            <person name="Kohler A."/>
            <person name="Nagy L.G."/>
            <person name="Floudas D."/>
            <person name="Copeland A."/>
            <person name="Barry K.W."/>
            <person name="Cichocki N."/>
            <person name="Veneault-Fourrey C."/>
            <person name="LaButti K."/>
            <person name="Lindquist E.A."/>
            <person name="Lipzen A."/>
            <person name="Lundell T."/>
            <person name="Morin E."/>
            <person name="Murat C."/>
            <person name="Sun H."/>
            <person name="Tunlid A."/>
            <person name="Henrissat B."/>
            <person name="Grigoriev I.V."/>
            <person name="Hibbett D.S."/>
            <person name="Martin F."/>
            <person name="Nordberg H.P."/>
            <person name="Cantor M.N."/>
            <person name="Hua S.X."/>
        </authorList>
    </citation>
    <scope>NUCLEOTIDE SEQUENCE [LARGE SCALE GENOMIC DNA]</scope>
    <source>
        <strain evidence="1 2">LaAM-08-1</strain>
    </source>
</reference>
<protein>
    <submittedName>
        <fullName evidence="1">Uncharacterized protein</fullName>
    </submittedName>
</protein>
<dbReference type="EMBL" id="KN839293">
    <property type="protein sequence ID" value="KIJ90088.1"/>
    <property type="molecule type" value="Genomic_DNA"/>
</dbReference>
<proteinExistence type="predicted"/>
<organism evidence="1 2">
    <name type="scientific">Laccaria amethystina LaAM-08-1</name>
    <dbReference type="NCBI Taxonomy" id="1095629"/>
    <lineage>
        <taxon>Eukaryota</taxon>
        <taxon>Fungi</taxon>
        <taxon>Dikarya</taxon>
        <taxon>Basidiomycota</taxon>
        <taxon>Agaricomycotina</taxon>
        <taxon>Agaricomycetes</taxon>
        <taxon>Agaricomycetidae</taxon>
        <taxon>Agaricales</taxon>
        <taxon>Agaricineae</taxon>
        <taxon>Hydnangiaceae</taxon>
        <taxon>Laccaria</taxon>
    </lineage>
</organism>